<feature type="transmembrane region" description="Helical" evidence="1">
    <location>
        <begin position="389"/>
        <end position="413"/>
    </location>
</feature>
<proteinExistence type="predicted"/>
<dbReference type="OrthoDB" id="9758297at2"/>
<keyword evidence="4" id="KW-1185">Reference proteome</keyword>
<feature type="transmembrane region" description="Helical" evidence="1">
    <location>
        <begin position="993"/>
        <end position="1014"/>
    </location>
</feature>
<accession>A0A4Z0M1I6</accession>
<feature type="transmembrane region" description="Helical" evidence="1">
    <location>
        <begin position="877"/>
        <end position="895"/>
    </location>
</feature>
<keyword evidence="1" id="KW-0812">Transmembrane</keyword>
<feature type="transmembrane region" description="Helical" evidence="1">
    <location>
        <begin position="466"/>
        <end position="485"/>
    </location>
</feature>
<evidence type="ECO:0000313" key="3">
    <source>
        <dbReference type="EMBL" id="TGD73340.1"/>
    </source>
</evidence>
<sequence length="1065" mass="114794">MIEAIVQRGILTTVVALIICVLGIVAATRIPVQMIPDLDVRVISVRTTWPGATPQDVEKEILIEQEEYLRNLPNLSRIVATANSGSAEIELEFPFGTDITEMLIRVNNALAQVPSYPESADEPRIYANSFSSNSFMFFNISPLPGNPRELNMDLQLDYVEDHVKPVLTRVTGVSEVGVYGGAERQIQILIDPARLAQRQLSLTDVRNAIRLRNRDRSGGDLETGKRQYLLRTIGRFEDLDALRSMILARRGDAVIRLQDVAEVQLGHFEKRSITSYNGAQNLFLAIRREAGSNVIAIKEEILGLLGPLNRDVLGPAGMEITIISDDVRYVQESVKNVWQNLALGSLLAVVVMFLFLRSLRATAVGVMGIPICIIVAFLGLLLTGRTINVISLAGIAFAIGMTLDNSIVVLESIELERRRGASRWNAAVTGVKKVWPAVFASTMTTVLVFLPVAFVQQEAGQLYSDIAIAISAAILASMLVAITVLPTAAARLQLAAADEPPDTGARRGFSASGLGARIAGSTLAAVDWLLASTRRQLGCIAFTVLASAAIIEFLTPPAEYLPEGEEPKAFAAMSAPPGYNLSTMHAISQEIEQWLLQYVDADPEDYHAGRSPVPSVSYMNMRVGPQSMRIIAEATDPADIEPLMDALSAKYREYPGMRAFATRGSIITSNDGGTRSINLDIAGPGLSEIYAVAQAAYQRAGEIFDNPRVQTQPSSLTLAQPLLEIHPDWQRAAEIGMSAEELGFTVSALTDGSYVDEFFLADDKIDIYLYSTAGQGAAIDTLPQIPIYTPSGAVLPLGAISALRETVDTSSVRRVNGNRTVTLNIIPPRSVPLERGVEIVRTQLVEYLRERGQVPAGISLSISGAADQLDATRQTLVGNYLVALLIIYLLLVAIFGHWGYPLLIMTSIPLGIAGGIVGLWLLNAVGGLLPLLGAPAVVQPFDMISMLGFLILMGTVVNNPILIVHRAVENFREGAMGAREAVAEAVEARLRPIAMSTITTIFGLAPLVLIPGAGTELYRGVGAIVMFGILGAALVTLTMLPALTAFILQRLEKRNAIAQVGPGKF</sequence>
<keyword evidence="1" id="KW-0472">Membrane</keyword>
<dbReference type="InterPro" id="IPR000731">
    <property type="entry name" value="SSD"/>
</dbReference>
<comment type="caution">
    <text evidence="3">The sequence shown here is derived from an EMBL/GenBank/DDBJ whole genome shotgun (WGS) entry which is preliminary data.</text>
</comment>
<dbReference type="PRINTS" id="PR00702">
    <property type="entry name" value="ACRIFLAVINRP"/>
</dbReference>
<dbReference type="RefSeq" id="WP_135443415.1">
    <property type="nucleotide sequence ID" value="NZ_SRLE01000007.1"/>
</dbReference>
<keyword evidence="1" id="KW-1133">Transmembrane helix</keyword>
<evidence type="ECO:0000259" key="2">
    <source>
        <dbReference type="PROSITE" id="PS50156"/>
    </source>
</evidence>
<protein>
    <submittedName>
        <fullName evidence="3">Efflux RND transporter permease subunit</fullName>
    </submittedName>
</protein>
<dbReference type="GO" id="GO:0005886">
    <property type="term" value="C:plasma membrane"/>
    <property type="evidence" value="ECO:0007669"/>
    <property type="project" value="TreeGrafter"/>
</dbReference>
<dbReference type="Pfam" id="PF00873">
    <property type="entry name" value="ACR_tran"/>
    <property type="match status" value="1"/>
</dbReference>
<feature type="transmembrane region" description="Helical" evidence="1">
    <location>
        <begin position="337"/>
        <end position="356"/>
    </location>
</feature>
<dbReference type="PROSITE" id="PS50156">
    <property type="entry name" value="SSD"/>
    <property type="match status" value="1"/>
</dbReference>
<dbReference type="Gene3D" id="3.30.2090.10">
    <property type="entry name" value="Multidrug efflux transporter AcrB TolC docking domain, DN and DC subdomains"/>
    <property type="match status" value="2"/>
</dbReference>
<name>A0A4Z0M1I6_9GAMM</name>
<dbReference type="Gene3D" id="1.20.1640.10">
    <property type="entry name" value="Multidrug efflux transporter AcrB transmembrane domain"/>
    <property type="match status" value="2"/>
</dbReference>
<feature type="transmembrane region" description="Helical" evidence="1">
    <location>
        <begin position="902"/>
        <end position="923"/>
    </location>
</feature>
<dbReference type="EMBL" id="SRLE01000007">
    <property type="protein sequence ID" value="TGD73340.1"/>
    <property type="molecule type" value="Genomic_DNA"/>
</dbReference>
<feature type="transmembrane region" description="Helical" evidence="1">
    <location>
        <begin position="434"/>
        <end position="454"/>
    </location>
</feature>
<gene>
    <name evidence="3" type="ORF">E4634_09910</name>
</gene>
<feature type="transmembrane region" description="Helical" evidence="1">
    <location>
        <begin position="1020"/>
        <end position="1048"/>
    </location>
</feature>
<evidence type="ECO:0000256" key="1">
    <source>
        <dbReference type="SAM" id="Phobius"/>
    </source>
</evidence>
<dbReference type="SUPFAM" id="SSF82693">
    <property type="entry name" value="Multidrug efflux transporter AcrB pore domain, PN1, PN2, PC1 and PC2 subdomains"/>
    <property type="match status" value="2"/>
</dbReference>
<dbReference type="Proteomes" id="UP000298050">
    <property type="component" value="Unassembled WGS sequence"/>
</dbReference>
<feature type="transmembrane region" description="Helical" evidence="1">
    <location>
        <begin position="943"/>
        <end position="964"/>
    </location>
</feature>
<dbReference type="Gene3D" id="3.30.70.1430">
    <property type="entry name" value="Multidrug efflux transporter AcrB pore domain"/>
    <property type="match status" value="2"/>
</dbReference>
<dbReference type="Gene3D" id="3.30.70.1320">
    <property type="entry name" value="Multidrug efflux transporter AcrB pore domain like"/>
    <property type="match status" value="1"/>
</dbReference>
<dbReference type="SUPFAM" id="SSF82714">
    <property type="entry name" value="Multidrug efflux transporter AcrB TolC docking domain, DN and DC subdomains"/>
    <property type="match status" value="2"/>
</dbReference>
<feature type="transmembrane region" description="Helical" evidence="1">
    <location>
        <begin position="363"/>
        <end position="383"/>
    </location>
</feature>
<dbReference type="AlphaFoldDB" id="A0A4Z0M1I6"/>
<dbReference type="Gene3D" id="3.30.70.1440">
    <property type="entry name" value="Multidrug efflux transporter AcrB pore domain"/>
    <property type="match status" value="1"/>
</dbReference>
<dbReference type="SUPFAM" id="SSF82866">
    <property type="entry name" value="Multidrug efflux transporter AcrB transmembrane domain"/>
    <property type="match status" value="2"/>
</dbReference>
<dbReference type="GO" id="GO:0042910">
    <property type="term" value="F:xenobiotic transmembrane transporter activity"/>
    <property type="evidence" value="ECO:0007669"/>
    <property type="project" value="TreeGrafter"/>
</dbReference>
<dbReference type="PANTHER" id="PTHR32063:SF0">
    <property type="entry name" value="SWARMING MOTILITY PROTEIN SWRC"/>
    <property type="match status" value="1"/>
</dbReference>
<reference evidence="3 4" key="1">
    <citation type="submission" date="2019-04" db="EMBL/GenBank/DDBJ databases">
        <title>Taxonomy of novel Haliea sp. from mangrove soil of West Coast of India.</title>
        <authorList>
            <person name="Verma A."/>
            <person name="Kumar P."/>
            <person name="Krishnamurthi S."/>
        </authorList>
    </citation>
    <scope>NUCLEOTIDE SEQUENCE [LARGE SCALE GENOMIC DNA]</scope>
    <source>
        <strain evidence="3 4">SAOS-164</strain>
    </source>
</reference>
<feature type="domain" description="SSD" evidence="2">
    <location>
        <begin position="872"/>
        <end position="1046"/>
    </location>
</feature>
<dbReference type="InterPro" id="IPR001036">
    <property type="entry name" value="Acrflvin-R"/>
</dbReference>
<organism evidence="3 4">
    <name type="scientific">Mangrovimicrobium sediminis</name>
    <dbReference type="NCBI Taxonomy" id="2562682"/>
    <lineage>
        <taxon>Bacteria</taxon>
        <taxon>Pseudomonadati</taxon>
        <taxon>Pseudomonadota</taxon>
        <taxon>Gammaproteobacteria</taxon>
        <taxon>Cellvibrionales</taxon>
        <taxon>Halieaceae</taxon>
        <taxon>Mangrovimicrobium</taxon>
    </lineage>
</organism>
<dbReference type="InterPro" id="IPR027463">
    <property type="entry name" value="AcrB_DN_DC_subdom"/>
</dbReference>
<evidence type="ECO:0000313" key="4">
    <source>
        <dbReference type="Proteomes" id="UP000298050"/>
    </source>
</evidence>
<dbReference type="PANTHER" id="PTHR32063">
    <property type="match status" value="1"/>
</dbReference>